<dbReference type="GO" id="GO:0016442">
    <property type="term" value="C:RISC complex"/>
    <property type="evidence" value="ECO:0007669"/>
    <property type="project" value="TreeGrafter"/>
</dbReference>
<dbReference type="GO" id="GO:0070578">
    <property type="term" value="C:RISC-loading complex"/>
    <property type="evidence" value="ECO:0007669"/>
    <property type="project" value="TreeGrafter"/>
</dbReference>
<sequence length="346" mass="38384">MWSLLTEIDIGNSGDYTPTVQSNNLVSEVQVISQSPDNVLRHPVTLLHQICSDLKWPSPTYVVISEDVTATRHVFTLECKVLKHKASGVGLSKRKAKRSASMALLEKLNDNEDLGKYAEIIYSHMYIFDKESETECPSEDGGAGNATSELYKMCYARRWPLPVYGLLSMEGPVHNRLYRIGCTMPGFQELDEASHYFAAEGKGHTKKEAKHAASVALLDKILGDMSSNPTSSCTTNSFEDRGKECESSQKYKISKNATSLLNELCMSYNWSLPVYEYLPESGSGTLKLFTVGCSLLGHTELGTGYTKKEAKHAASTALLLKIREYLEDSLPVFNLKENPSRDVDSN</sequence>
<dbReference type="AlphaFoldDB" id="A0AAN9Z5P3"/>
<dbReference type="PANTHER" id="PTHR46205:SF3">
    <property type="entry name" value="LOQUACIOUS, ISOFORM B"/>
    <property type="match status" value="1"/>
</dbReference>
<feature type="domain" description="DRBM" evidence="3">
    <location>
        <begin position="145"/>
        <end position="223"/>
    </location>
</feature>
<feature type="domain" description="DRBM" evidence="3">
    <location>
        <begin position="256"/>
        <end position="324"/>
    </location>
</feature>
<dbReference type="GO" id="GO:0030422">
    <property type="term" value="P:siRNA processing"/>
    <property type="evidence" value="ECO:0007669"/>
    <property type="project" value="TreeGrafter"/>
</dbReference>
<keyword evidence="1 2" id="KW-0694">RNA-binding</keyword>
<evidence type="ECO:0000259" key="3">
    <source>
        <dbReference type="PROSITE" id="PS50137"/>
    </source>
</evidence>
<dbReference type="GO" id="GO:0005737">
    <property type="term" value="C:cytoplasm"/>
    <property type="evidence" value="ECO:0007669"/>
    <property type="project" value="TreeGrafter"/>
</dbReference>
<reference evidence="4 5" key="1">
    <citation type="submission" date="2024-03" db="EMBL/GenBank/DDBJ databases">
        <title>The genome assembly and annotation of the cricket Gryllus longicercus Weissman &amp; Gray.</title>
        <authorList>
            <person name="Szrajer S."/>
            <person name="Gray D."/>
            <person name="Ylla G."/>
        </authorList>
    </citation>
    <scope>NUCLEOTIDE SEQUENCE [LARGE SCALE GENOMIC DNA]</scope>
    <source>
        <strain evidence="4">DAG 2021-001</strain>
        <tissue evidence="4">Whole body minus gut</tissue>
    </source>
</reference>
<keyword evidence="5" id="KW-1185">Reference proteome</keyword>
<evidence type="ECO:0000256" key="2">
    <source>
        <dbReference type="PROSITE-ProRule" id="PRU00266"/>
    </source>
</evidence>
<dbReference type="Gene3D" id="3.30.160.20">
    <property type="match status" value="3"/>
</dbReference>
<proteinExistence type="predicted"/>
<gene>
    <name evidence="4" type="ORF">R5R35_014487</name>
</gene>
<dbReference type="SMART" id="SM00358">
    <property type="entry name" value="DSRM"/>
    <property type="match status" value="3"/>
</dbReference>
<dbReference type="GO" id="GO:0070920">
    <property type="term" value="P:regulation of regulatory ncRNA processing"/>
    <property type="evidence" value="ECO:0007669"/>
    <property type="project" value="TreeGrafter"/>
</dbReference>
<dbReference type="InterPro" id="IPR051247">
    <property type="entry name" value="RLC_Component"/>
</dbReference>
<accession>A0AAN9Z5P3</accession>
<dbReference type="GO" id="GO:0005634">
    <property type="term" value="C:nucleus"/>
    <property type="evidence" value="ECO:0007669"/>
    <property type="project" value="TreeGrafter"/>
</dbReference>
<name>A0AAN9Z5P3_9ORTH</name>
<dbReference type="PANTHER" id="PTHR46205">
    <property type="entry name" value="LOQUACIOUS, ISOFORM B"/>
    <property type="match status" value="1"/>
</dbReference>
<dbReference type="PROSITE" id="PS50137">
    <property type="entry name" value="DS_RBD"/>
    <property type="match status" value="3"/>
</dbReference>
<dbReference type="Pfam" id="PF00035">
    <property type="entry name" value="dsrm"/>
    <property type="match status" value="3"/>
</dbReference>
<dbReference type="GO" id="GO:0035197">
    <property type="term" value="F:siRNA binding"/>
    <property type="evidence" value="ECO:0007669"/>
    <property type="project" value="TreeGrafter"/>
</dbReference>
<evidence type="ECO:0000313" key="5">
    <source>
        <dbReference type="Proteomes" id="UP001378592"/>
    </source>
</evidence>
<organism evidence="4 5">
    <name type="scientific">Gryllus longicercus</name>
    <dbReference type="NCBI Taxonomy" id="2509291"/>
    <lineage>
        <taxon>Eukaryota</taxon>
        <taxon>Metazoa</taxon>
        <taxon>Ecdysozoa</taxon>
        <taxon>Arthropoda</taxon>
        <taxon>Hexapoda</taxon>
        <taxon>Insecta</taxon>
        <taxon>Pterygota</taxon>
        <taxon>Neoptera</taxon>
        <taxon>Polyneoptera</taxon>
        <taxon>Orthoptera</taxon>
        <taxon>Ensifera</taxon>
        <taxon>Gryllidea</taxon>
        <taxon>Grylloidea</taxon>
        <taxon>Gryllidae</taxon>
        <taxon>Gryllinae</taxon>
        <taxon>Gryllus</taxon>
    </lineage>
</organism>
<feature type="domain" description="DRBM" evidence="3">
    <location>
        <begin position="42"/>
        <end position="110"/>
    </location>
</feature>
<dbReference type="GO" id="GO:0003725">
    <property type="term" value="F:double-stranded RNA binding"/>
    <property type="evidence" value="ECO:0007669"/>
    <property type="project" value="TreeGrafter"/>
</dbReference>
<evidence type="ECO:0000256" key="1">
    <source>
        <dbReference type="ARBA" id="ARBA00022884"/>
    </source>
</evidence>
<dbReference type="Proteomes" id="UP001378592">
    <property type="component" value="Unassembled WGS sequence"/>
</dbReference>
<dbReference type="InterPro" id="IPR014720">
    <property type="entry name" value="dsRBD_dom"/>
</dbReference>
<dbReference type="SUPFAM" id="SSF54768">
    <property type="entry name" value="dsRNA-binding domain-like"/>
    <property type="match status" value="3"/>
</dbReference>
<protein>
    <recommendedName>
        <fullName evidence="3">DRBM domain-containing protein</fullName>
    </recommendedName>
</protein>
<dbReference type="EMBL" id="JAZDUA010000216">
    <property type="protein sequence ID" value="KAK7863924.1"/>
    <property type="molecule type" value="Genomic_DNA"/>
</dbReference>
<comment type="caution">
    <text evidence="4">The sequence shown here is derived from an EMBL/GenBank/DDBJ whole genome shotgun (WGS) entry which is preliminary data.</text>
</comment>
<evidence type="ECO:0000313" key="4">
    <source>
        <dbReference type="EMBL" id="KAK7863924.1"/>
    </source>
</evidence>